<feature type="transmembrane region" description="Helical" evidence="12">
    <location>
        <begin position="104"/>
        <end position="125"/>
    </location>
</feature>
<dbReference type="SUPFAM" id="SSF161098">
    <property type="entry name" value="MetI-like"/>
    <property type="match status" value="1"/>
</dbReference>
<keyword evidence="4" id="KW-0997">Cell inner membrane</keyword>
<sequence>MAVVGAAFLTAVVLAAISAPVSAPYRYDRQDLFATYQAAGRAHWAGTDALGRDEFSRLMYGARVSMSVGLAAAALVLAVGVPVGLVAAYFGGTLDLLLMRLVDIVYAIPYLLLVVLLQTFFTAFLPTIRHGPLVWLHAVNHDTAGVAAIVMALALVGWLDVARVVRGQVLTLRHREFVLAAQSLGAADGHVMGAHLLPNIAAPIIVMATVLIPTFIIAEAGLSFLGLGVQPPVPSWGTMIAEGIDSIESYPRLVIAPGLALAATLLSLNFVGDGLRDALDPVAER</sequence>
<dbReference type="InterPro" id="IPR000515">
    <property type="entry name" value="MetI-like"/>
</dbReference>
<feature type="transmembrane region" description="Helical" evidence="12">
    <location>
        <begin position="68"/>
        <end position="92"/>
    </location>
</feature>
<dbReference type="Proteomes" id="UP000318093">
    <property type="component" value="Unassembled WGS sequence"/>
</dbReference>
<dbReference type="GO" id="GO:0055085">
    <property type="term" value="P:transmembrane transport"/>
    <property type="evidence" value="ECO:0007669"/>
    <property type="project" value="InterPro"/>
</dbReference>
<dbReference type="CDD" id="cd06261">
    <property type="entry name" value="TM_PBP2"/>
    <property type="match status" value="1"/>
</dbReference>
<evidence type="ECO:0000256" key="2">
    <source>
        <dbReference type="ARBA" id="ARBA00022448"/>
    </source>
</evidence>
<dbReference type="GO" id="GO:0015031">
    <property type="term" value="P:protein transport"/>
    <property type="evidence" value="ECO:0007669"/>
    <property type="project" value="UniProtKB-KW"/>
</dbReference>
<evidence type="ECO:0000256" key="4">
    <source>
        <dbReference type="ARBA" id="ARBA00022519"/>
    </source>
</evidence>
<dbReference type="InterPro" id="IPR035906">
    <property type="entry name" value="MetI-like_sf"/>
</dbReference>
<dbReference type="GO" id="GO:0015833">
    <property type="term" value="P:peptide transport"/>
    <property type="evidence" value="ECO:0007669"/>
    <property type="project" value="UniProtKB-KW"/>
</dbReference>
<accession>A0A537JMB8</accession>
<keyword evidence="2 12" id="KW-0813">Transport</keyword>
<feature type="transmembrane region" description="Helical" evidence="12">
    <location>
        <begin position="250"/>
        <end position="271"/>
    </location>
</feature>
<proteinExistence type="inferred from homology"/>
<dbReference type="Pfam" id="PF00528">
    <property type="entry name" value="BPD_transp_1"/>
    <property type="match status" value="1"/>
</dbReference>
<keyword evidence="5 12" id="KW-0812">Transmembrane</keyword>
<dbReference type="InterPro" id="IPR025966">
    <property type="entry name" value="OppC_N"/>
</dbReference>
<evidence type="ECO:0000256" key="11">
    <source>
        <dbReference type="ARBA" id="ARBA00072251"/>
    </source>
</evidence>
<evidence type="ECO:0000256" key="3">
    <source>
        <dbReference type="ARBA" id="ARBA00022475"/>
    </source>
</evidence>
<keyword evidence="6" id="KW-0571">Peptide transport</keyword>
<dbReference type="Pfam" id="PF12911">
    <property type="entry name" value="OppC_N"/>
    <property type="match status" value="1"/>
</dbReference>
<organism evidence="14 15">
    <name type="scientific">Candidatus Segetimicrobium genomatis</name>
    <dbReference type="NCBI Taxonomy" id="2569760"/>
    <lineage>
        <taxon>Bacteria</taxon>
        <taxon>Bacillati</taxon>
        <taxon>Candidatus Sysuimicrobiota</taxon>
        <taxon>Candidatus Sysuimicrobiia</taxon>
        <taxon>Candidatus Sysuimicrobiales</taxon>
        <taxon>Candidatus Segetimicrobiaceae</taxon>
        <taxon>Candidatus Segetimicrobium</taxon>
    </lineage>
</organism>
<feature type="transmembrane region" description="Helical" evidence="12">
    <location>
        <begin position="145"/>
        <end position="165"/>
    </location>
</feature>
<keyword evidence="9 12" id="KW-0472">Membrane</keyword>
<comment type="caution">
    <text evidence="14">The sequence shown here is derived from an EMBL/GenBank/DDBJ whole genome shotgun (WGS) entry which is preliminary data.</text>
</comment>
<dbReference type="PANTHER" id="PTHR43386">
    <property type="entry name" value="OLIGOPEPTIDE TRANSPORT SYSTEM PERMEASE PROTEIN APPC"/>
    <property type="match status" value="1"/>
</dbReference>
<evidence type="ECO:0000256" key="10">
    <source>
        <dbReference type="ARBA" id="ARBA00024202"/>
    </source>
</evidence>
<gene>
    <name evidence="14" type="ORF">E6H03_01700</name>
</gene>
<reference evidence="14 15" key="1">
    <citation type="journal article" date="2019" name="Nat. Microbiol.">
        <title>Mediterranean grassland soil C-N compound turnover is dependent on rainfall and depth, and is mediated by genomically divergent microorganisms.</title>
        <authorList>
            <person name="Diamond S."/>
            <person name="Andeer P.F."/>
            <person name="Li Z."/>
            <person name="Crits-Christoph A."/>
            <person name="Burstein D."/>
            <person name="Anantharaman K."/>
            <person name="Lane K.R."/>
            <person name="Thomas B.C."/>
            <person name="Pan C."/>
            <person name="Northen T.R."/>
            <person name="Banfield J.F."/>
        </authorList>
    </citation>
    <scope>NUCLEOTIDE SEQUENCE [LARGE SCALE GENOMIC DNA]</scope>
    <source>
        <strain evidence="14">NP_6</strain>
    </source>
</reference>
<comment type="similarity">
    <text evidence="10">Belongs to the binding-protein-dependent transport system permease family. OppBC subfamily.</text>
</comment>
<feature type="domain" description="ABC transmembrane type-1" evidence="13">
    <location>
        <begin position="62"/>
        <end position="272"/>
    </location>
</feature>
<dbReference type="Gene3D" id="1.10.3720.10">
    <property type="entry name" value="MetI-like"/>
    <property type="match status" value="1"/>
</dbReference>
<dbReference type="GO" id="GO:0005886">
    <property type="term" value="C:plasma membrane"/>
    <property type="evidence" value="ECO:0007669"/>
    <property type="project" value="UniProtKB-SubCell"/>
</dbReference>
<evidence type="ECO:0000256" key="5">
    <source>
        <dbReference type="ARBA" id="ARBA00022692"/>
    </source>
</evidence>
<feature type="transmembrane region" description="Helical" evidence="12">
    <location>
        <begin position="204"/>
        <end position="229"/>
    </location>
</feature>
<dbReference type="AlphaFoldDB" id="A0A537JMB8"/>
<evidence type="ECO:0000256" key="12">
    <source>
        <dbReference type="RuleBase" id="RU363032"/>
    </source>
</evidence>
<dbReference type="PROSITE" id="PS50928">
    <property type="entry name" value="ABC_TM1"/>
    <property type="match status" value="1"/>
</dbReference>
<dbReference type="InterPro" id="IPR050366">
    <property type="entry name" value="BP-dependent_transpt_permease"/>
</dbReference>
<evidence type="ECO:0000256" key="1">
    <source>
        <dbReference type="ARBA" id="ARBA00004429"/>
    </source>
</evidence>
<evidence type="ECO:0000256" key="9">
    <source>
        <dbReference type="ARBA" id="ARBA00023136"/>
    </source>
</evidence>
<keyword evidence="7" id="KW-0653">Protein transport</keyword>
<name>A0A537JMB8_9BACT</name>
<evidence type="ECO:0000256" key="8">
    <source>
        <dbReference type="ARBA" id="ARBA00022989"/>
    </source>
</evidence>
<keyword evidence="3" id="KW-1003">Cell membrane</keyword>
<comment type="subcellular location">
    <subcellularLocation>
        <location evidence="1">Cell inner membrane</location>
        <topology evidence="1">Multi-pass membrane protein</topology>
    </subcellularLocation>
    <subcellularLocation>
        <location evidence="12">Cell membrane</location>
        <topology evidence="12">Multi-pass membrane protein</topology>
    </subcellularLocation>
</comment>
<protein>
    <recommendedName>
        <fullName evidence="11">Oligopeptide transport system permease protein OppC</fullName>
    </recommendedName>
</protein>
<evidence type="ECO:0000313" key="15">
    <source>
        <dbReference type="Proteomes" id="UP000318093"/>
    </source>
</evidence>
<evidence type="ECO:0000256" key="6">
    <source>
        <dbReference type="ARBA" id="ARBA00022856"/>
    </source>
</evidence>
<evidence type="ECO:0000256" key="7">
    <source>
        <dbReference type="ARBA" id="ARBA00022927"/>
    </source>
</evidence>
<evidence type="ECO:0000259" key="13">
    <source>
        <dbReference type="PROSITE" id="PS50928"/>
    </source>
</evidence>
<dbReference type="EMBL" id="VBAN01000053">
    <property type="protein sequence ID" value="TMI84620.1"/>
    <property type="molecule type" value="Genomic_DNA"/>
</dbReference>
<keyword evidence="8 12" id="KW-1133">Transmembrane helix</keyword>
<dbReference type="PANTHER" id="PTHR43386:SF2">
    <property type="entry name" value="OLIGOPEPTIDE TRANSPORT SYSTEM PERMEASE PROTEIN OPPC"/>
    <property type="match status" value="1"/>
</dbReference>
<evidence type="ECO:0000313" key="14">
    <source>
        <dbReference type="EMBL" id="TMI84620.1"/>
    </source>
</evidence>